<dbReference type="Gene3D" id="3.50.50.60">
    <property type="entry name" value="FAD/NAD(P)-binding domain"/>
    <property type="match status" value="1"/>
</dbReference>
<sequence length="398" mass="44408">MTQPTPVQPPVLIIGAGVAGLTLAQGLRLRSVPFRIFEHHARSHIKQGHRFRISQEGQAALDSVLSPQLRDLLGRTAAERYRFAPRYVDARKLDPATPEPVDPAGSMPVDRTWLRVLTSLDLQDAICYEKEFCTYEIVDGLVQVKFMDGSVVRGRLLVGADGIKSRVRKQLQPDRRLLDLERWVMWGRTPMTKDLRRALGPPDLLSWCMCLDYESNVQTVVEPVTWSRSVRVESEGKLPDFADYVYWVVCTASSQYTEALPKTVEERKLYLARASESWHPALKHLLDSAAHELSTCVPILSSKPDIQISSAGQTGRVTLIGDAAHPMSPMGGSGGDTAIRNAADLAPTLAEEGITESSIKGFEARMEGRAKEKIEHSFKGGQKFWRGKEWTEYNEVDV</sequence>
<dbReference type="EMBL" id="JBAWTH010000141">
    <property type="protein sequence ID" value="KAL2275136.1"/>
    <property type="molecule type" value="Genomic_DNA"/>
</dbReference>
<keyword evidence="3" id="KW-0274">FAD</keyword>
<keyword evidence="2" id="KW-0285">Flavoprotein</keyword>
<protein>
    <recommendedName>
        <fullName evidence="6">FAD-binding domain-containing protein</fullName>
    </recommendedName>
</protein>
<gene>
    <name evidence="7" type="ORF">FJTKL_02475</name>
</gene>
<evidence type="ECO:0000256" key="5">
    <source>
        <dbReference type="ARBA" id="ARBA00023033"/>
    </source>
</evidence>
<dbReference type="PANTHER" id="PTHR47178">
    <property type="entry name" value="MONOOXYGENASE, FAD-BINDING"/>
    <property type="match status" value="1"/>
</dbReference>
<comment type="cofactor">
    <cofactor evidence="1">
        <name>FAD</name>
        <dbReference type="ChEBI" id="CHEBI:57692"/>
    </cofactor>
</comment>
<dbReference type="Pfam" id="PF01494">
    <property type="entry name" value="FAD_binding_3"/>
    <property type="match status" value="1"/>
</dbReference>
<dbReference type="Proteomes" id="UP001600888">
    <property type="component" value="Unassembled WGS sequence"/>
</dbReference>
<dbReference type="PANTHER" id="PTHR47178:SF5">
    <property type="entry name" value="FAD-BINDING DOMAIN-CONTAINING PROTEIN"/>
    <property type="match status" value="1"/>
</dbReference>
<proteinExistence type="predicted"/>
<accession>A0ABR4DY85</accession>
<dbReference type="SUPFAM" id="SSF51905">
    <property type="entry name" value="FAD/NAD(P)-binding domain"/>
    <property type="match status" value="1"/>
</dbReference>
<name>A0ABR4DY85_9PEZI</name>
<dbReference type="PRINTS" id="PR00420">
    <property type="entry name" value="RNGMNOXGNASE"/>
</dbReference>
<evidence type="ECO:0000313" key="8">
    <source>
        <dbReference type="Proteomes" id="UP001600888"/>
    </source>
</evidence>
<keyword evidence="5" id="KW-0503">Monooxygenase</keyword>
<evidence type="ECO:0000313" key="7">
    <source>
        <dbReference type="EMBL" id="KAL2275136.1"/>
    </source>
</evidence>
<feature type="domain" description="FAD-binding" evidence="6">
    <location>
        <begin position="151"/>
        <end position="351"/>
    </location>
</feature>
<evidence type="ECO:0000256" key="1">
    <source>
        <dbReference type="ARBA" id="ARBA00001974"/>
    </source>
</evidence>
<evidence type="ECO:0000256" key="3">
    <source>
        <dbReference type="ARBA" id="ARBA00022827"/>
    </source>
</evidence>
<dbReference type="InterPro" id="IPR036188">
    <property type="entry name" value="FAD/NAD-bd_sf"/>
</dbReference>
<reference evidence="7 8" key="1">
    <citation type="submission" date="2024-03" db="EMBL/GenBank/DDBJ databases">
        <title>A high-quality draft genome sequence of Diaporthe vaccinii, a causative agent of upright dieback and viscid rot disease in cranberry plants.</title>
        <authorList>
            <person name="Sarrasin M."/>
            <person name="Lang B.F."/>
            <person name="Burger G."/>
        </authorList>
    </citation>
    <scope>NUCLEOTIDE SEQUENCE [LARGE SCALE GENOMIC DNA]</scope>
    <source>
        <strain evidence="7 8">IS7</strain>
    </source>
</reference>
<comment type="caution">
    <text evidence="7">The sequence shown here is derived from an EMBL/GenBank/DDBJ whole genome shotgun (WGS) entry which is preliminary data.</text>
</comment>
<organism evidence="7 8">
    <name type="scientific">Diaporthe vaccinii</name>
    <dbReference type="NCBI Taxonomy" id="105482"/>
    <lineage>
        <taxon>Eukaryota</taxon>
        <taxon>Fungi</taxon>
        <taxon>Dikarya</taxon>
        <taxon>Ascomycota</taxon>
        <taxon>Pezizomycotina</taxon>
        <taxon>Sordariomycetes</taxon>
        <taxon>Sordariomycetidae</taxon>
        <taxon>Diaporthales</taxon>
        <taxon>Diaporthaceae</taxon>
        <taxon>Diaporthe</taxon>
        <taxon>Diaporthe eres species complex</taxon>
    </lineage>
</organism>
<evidence type="ECO:0000256" key="2">
    <source>
        <dbReference type="ARBA" id="ARBA00022630"/>
    </source>
</evidence>
<keyword evidence="8" id="KW-1185">Reference proteome</keyword>
<evidence type="ECO:0000256" key="4">
    <source>
        <dbReference type="ARBA" id="ARBA00023002"/>
    </source>
</evidence>
<evidence type="ECO:0000259" key="6">
    <source>
        <dbReference type="Pfam" id="PF01494"/>
    </source>
</evidence>
<keyword evidence="4" id="KW-0560">Oxidoreductase</keyword>
<dbReference type="InterPro" id="IPR002938">
    <property type="entry name" value="FAD-bd"/>
</dbReference>